<organism evidence="4 5">
    <name type="scientific">Devosia albogilva</name>
    <dbReference type="NCBI Taxonomy" id="429726"/>
    <lineage>
        <taxon>Bacteria</taxon>
        <taxon>Pseudomonadati</taxon>
        <taxon>Pseudomonadota</taxon>
        <taxon>Alphaproteobacteria</taxon>
        <taxon>Hyphomicrobiales</taxon>
        <taxon>Devosiaceae</taxon>
        <taxon>Devosia</taxon>
    </lineage>
</organism>
<accession>A0ABW5QPC4</accession>
<dbReference type="RefSeq" id="WP_386835159.1">
    <property type="nucleotide sequence ID" value="NZ_JBHUNP010000001.1"/>
</dbReference>
<feature type="signal peptide" evidence="2">
    <location>
        <begin position="1"/>
        <end position="26"/>
    </location>
</feature>
<dbReference type="PANTHER" id="PTHR38731:SF1">
    <property type="entry name" value="FECR PROTEIN DOMAIN-CONTAINING PROTEIN"/>
    <property type="match status" value="1"/>
</dbReference>
<dbReference type="Gene3D" id="2.60.120.1440">
    <property type="match status" value="1"/>
</dbReference>
<feature type="chain" id="PRO_5045930167" evidence="2">
    <location>
        <begin position="27"/>
        <end position="258"/>
    </location>
</feature>
<reference evidence="5" key="1">
    <citation type="journal article" date="2019" name="Int. J. Syst. Evol. Microbiol.">
        <title>The Global Catalogue of Microorganisms (GCM) 10K type strain sequencing project: providing services to taxonomists for standard genome sequencing and annotation.</title>
        <authorList>
            <consortium name="The Broad Institute Genomics Platform"/>
            <consortium name="The Broad Institute Genome Sequencing Center for Infectious Disease"/>
            <person name="Wu L."/>
            <person name="Ma J."/>
        </authorList>
    </citation>
    <scope>NUCLEOTIDE SEQUENCE [LARGE SCALE GENOMIC DNA]</scope>
    <source>
        <strain evidence="5">CCM 7427</strain>
    </source>
</reference>
<evidence type="ECO:0000256" key="2">
    <source>
        <dbReference type="SAM" id="SignalP"/>
    </source>
</evidence>
<feature type="compositionally biased region" description="Pro residues" evidence="1">
    <location>
        <begin position="245"/>
        <end position="258"/>
    </location>
</feature>
<evidence type="ECO:0000259" key="3">
    <source>
        <dbReference type="Pfam" id="PF04773"/>
    </source>
</evidence>
<comment type="caution">
    <text evidence="4">The sequence shown here is derived from an EMBL/GenBank/DDBJ whole genome shotgun (WGS) entry which is preliminary data.</text>
</comment>
<evidence type="ECO:0000256" key="1">
    <source>
        <dbReference type="SAM" id="MobiDB-lite"/>
    </source>
</evidence>
<keyword evidence="5" id="KW-1185">Reference proteome</keyword>
<protein>
    <submittedName>
        <fullName evidence="4">FecR domain-containing protein</fullName>
    </submittedName>
</protein>
<evidence type="ECO:0000313" key="5">
    <source>
        <dbReference type="Proteomes" id="UP001597521"/>
    </source>
</evidence>
<feature type="region of interest" description="Disordered" evidence="1">
    <location>
        <begin position="229"/>
        <end position="258"/>
    </location>
</feature>
<dbReference type="EMBL" id="JBHUNP010000001">
    <property type="protein sequence ID" value="MFD2649589.1"/>
    <property type="molecule type" value="Genomic_DNA"/>
</dbReference>
<feature type="domain" description="FecR protein" evidence="3">
    <location>
        <begin position="62"/>
        <end position="161"/>
    </location>
</feature>
<sequence length="258" mass="26965">MTTLLRHSWPALLAILLAPLAFSAHAMATQGTAVDVDPDAHARGTTGQRTLVVGADITVGETVITGPQGVVQLLFDDQTRIVVGPGSALTIESYLLAGPGSASKFAVDALGGTFRFLSGNSPKPAYSITSPTATIAIRGTKFDFDVDRSETRVMLYEGAVELCSRSGGCTELVNRCDIGVAASAGAVRFGPRDAERVPISLRFRYARFQQPLLPEFRVGGTVRCTEPVTEAGVPEAVGTDGVPGGRPPPPPPVRPQGP</sequence>
<keyword evidence="2" id="KW-0732">Signal</keyword>
<dbReference type="Proteomes" id="UP001597521">
    <property type="component" value="Unassembled WGS sequence"/>
</dbReference>
<name>A0ABW5QPC4_9HYPH</name>
<evidence type="ECO:0000313" key="4">
    <source>
        <dbReference type="EMBL" id="MFD2649589.1"/>
    </source>
</evidence>
<dbReference type="PANTHER" id="PTHR38731">
    <property type="entry name" value="LIPL45-RELATED LIPOPROTEIN-RELATED"/>
    <property type="match status" value="1"/>
</dbReference>
<proteinExistence type="predicted"/>
<dbReference type="Pfam" id="PF04773">
    <property type="entry name" value="FecR"/>
    <property type="match status" value="1"/>
</dbReference>
<gene>
    <name evidence="4" type="ORF">ACFSX5_17520</name>
</gene>
<dbReference type="InterPro" id="IPR006860">
    <property type="entry name" value="FecR"/>
</dbReference>